<evidence type="ECO:0000313" key="4">
    <source>
        <dbReference type="Proteomes" id="UP001490816"/>
    </source>
</evidence>
<dbReference type="Pfam" id="PF00583">
    <property type="entry name" value="Acetyltransf_1"/>
    <property type="match status" value="1"/>
</dbReference>
<dbReference type="PANTHER" id="PTHR13947:SF37">
    <property type="entry name" value="LD18367P"/>
    <property type="match status" value="1"/>
</dbReference>
<keyword evidence="4" id="KW-1185">Reference proteome</keyword>
<dbReference type="Proteomes" id="UP001490816">
    <property type="component" value="Unassembled WGS sequence"/>
</dbReference>
<dbReference type="SUPFAM" id="SSF55729">
    <property type="entry name" value="Acyl-CoA N-acyltransferases (Nat)"/>
    <property type="match status" value="1"/>
</dbReference>
<gene>
    <name evidence="3" type="ORF">WMO39_06070</name>
</gene>
<evidence type="ECO:0000256" key="1">
    <source>
        <dbReference type="ARBA" id="ARBA00022679"/>
    </source>
</evidence>
<dbReference type="InterPro" id="IPR000182">
    <property type="entry name" value="GNAT_dom"/>
</dbReference>
<dbReference type="InterPro" id="IPR016181">
    <property type="entry name" value="Acyl_CoA_acyltransferase"/>
</dbReference>
<dbReference type="RefSeq" id="WP_117950289.1">
    <property type="nucleotide sequence ID" value="NZ_JBBMEZ010000013.1"/>
</dbReference>
<proteinExistence type="predicted"/>
<sequence length="158" mass="18694">MPDFTIRYAKKSELDRVNEIRYQVNRVHSNGRPDIFRDDFCDEMKNIVYKVFDGENSDVIVAVNGDTICGFATVEYIAKEKSPYGLQREFYQICEFGVDENFRRMGVATKLISFCKQEAENRGFDRLELDVWEFNEGAMRFYDSVGFKTYREYKEMDI</sequence>
<reference evidence="3 4" key="1">
    <citation type="submission" date="2024-03" db="EMBL/GenBank/DDBJ databases">
        <title>Human intestinal bacterial collection.</title>
        <authorList>
            <person name="Pauvert C."/>
            <person name="Hitch T.C.A."/>
            <person name="Clavel T."/>
        </authorList>
    </citation>
    <scope>NUCLEOTIDE SEQUENCE [LARGE SCALE GENOMIC DNA]</scope>
    <source>
        <strain evidence="3 4">CLA-JM-H38</strain>
    </source>
</reference>
<evidence type="ECO:0000259" key="2">
    <source>
        <dbReference type="PROSITE" id="PS51186"/>
    </source>
</evidence>
<keyword evidence="1" id="KW-0808">Transferase</keyword>
<organism evidence="3 4">
    <name type="scientific">Ruminococcoides intestinale</name>
    <dbReference type="NCBI Taxonomy" id="3133162"/>
    <lineage>
        <taxon>Bacteria</taxon>
        <taxon>Bacillati</taxon>
        <taxon>Bacillota</taxon>
        <taxon>Clostridia</taxon>
        <taxon>Eubacteriales</taxon>
        <taxon>Oscillospiraceae</taxon>
        <taxon>Ruminococcoides</taxon>
    </lineage>
</organism>
<dbReference type="EMBL" id="JBBMEZ010000013">
    <property type="protein sequence ID" value="MEQ2469901.1"/>
    <property type="molecule type" value="Genomic_DNA"/>
</dbReference>
<dbReference type="PROSITE" id="PS51186">
    <property type="entry name" value="GNAT"/>
    <property type="match status" value="1"/>
</dbReference>
<name>A0ABV1F9D7_9FIRM</name>
<protein>
    <submittedName>
        <fullName evidence="3">GNAT family N-acetyltransferase</fullName>
    </submittedName>
</protein>
<evidence type="ECO:0000313" key="3">
    <source>
        <dbReference type="EMBL" id="MEQ2469901.1"/>
    </source>
</evidence>
<feature type="domain" description="N-acetyltransferase" evidence="2">
    <location>
        <begin position="4"/>
        <end position="158"/>
    </location>
</feature>
<dbReference type="PANTHER" id="PTHR13947">
    <property type="entry name" value="GNAT FAMILY N-ACETYLTRANSFERASE"/>
    <property type="match status" value="1"/>
</dbReference>
<comment type="caution">
    <text evidence="3">The sequence shown here is derived from an EMBL/GenBank/DDBJ whole genome shotgun (WGS) entry which is preliminary data.</text>
</comment>
<accession>A0ABV1F9D7</accession>
<dbReference type="Gene3D" id="3.40.630.30">
    <property type="match status" value="1"/>
</dbReference>
<dbReference type="InterPro" id="IPR050769">
    <property type="entry name" value="NAT_camello-type"/>
</dbReference>
<dbReference type="CDD" id="cd04301">
    <property type="entry name" value="NAT_SF"/>
    <property type="match status" value="1"/>
</dbReference>